<keyword evidence="1" id="KW-0812">Transmembrane</keyword>
<sequence length="73" mass="8129">MSAKRKQPWYYYAIIQHIAVCLAVAVVLVGVLVSLPEPTEPKVYPIRPATPAEERAHEVQQLADLLDAIRPHG</sequence>
<comment type="caution">
    <text evidence="2">The sequence shown here is derived from an EMBL/GenBank/DDBJ whole genome shotgun (WGS) entry which is preliminary data.</text>
</comment>
<dbReference type="Proteomes" id="UP000293781">
    <property type="component" value="Unassembled WGS sequence"/>
</dbReference>
<proteinExistence type="predicted"/>
<dbReference type="AlphaFoldDB" id="A0A4Q7UA53"/>
<evidence type="ECO:0000256" key="1">
    <source>
        <dbReference type="SAM" id="Phobius"/>
    </source>
</evidence>
<keyword evidence="1" id="KW-0472">Membrane</keyword>
<evidence type="ECO:0000313" key="3">
    <source>
        <dbReference type="Proteomes" id="UP000293781"/>
    </source>
</evidence>
<protein>
    <submittedName>
        <fullName evidence="2">Uncharacterized protein</fullName>
    </submittedName>
</protein>
<organism evidence="2 3">
    <name type="scientific">Micromonospora violae</name>
    <dbReference type="NCBI Taxonomy" id="1278207"/>
    <lineage>
        <taxon>Bacteria</taxon>
        <taxon>Bacillati</taxon>
        <taxon>Actinomycetota</taxon>
        <taxon>Actinomycetes</taxon>
        <taxon>Micromonosporales</taxon>
        <taxon>Micromonosporaceae</taxon>
        <taxon>Micromonospora</taxon>
    </lineage>
</organism>
<dbReference type="EMBL" id="SHKK01000001">
    <property type="protein sequence ID" value="RZT77957.1"/>
    <property type="molecule type" value="Genomic_DNA"/>
</dbReference>
<keyword evidence="1" id="KW-1133">Transmembrane helix</keyword>
<accession>A0A4Q7UA53</accession>
<name>A0A4Q7UA53_9ACTN</name>
<keyword evidence="3" id="KW-1185">Reference proteome</keyword>
<dbReference type="RefSeq" id="WP_130400533.1">
    <property type="nucleotide sequence ID" value="NZ_SHKK01000001.1"/>
</dbReference>
<feature type="transmembrane region" description="Helical" evidence="1">
    <location>
        <begin position="9"/>
        <end position="35"/>
    </location>
</feature>
<reference evidence="2 3" key="1">
    <citation type="submission" date="2019-02" db="EMBL/GenBank/DDBJ databases">
        <title>Sequencing the genomes of 1000 actinobacteria strains.</title>
        <authorList>
            <person name="Klenk H.-P."/>
        </authorList>
    </citation>
    <scope>NUCLEOTIDE SEQUENCE [LARGE SCALE GENOMIC DNA]</scope>
    <source>
        <strain evidence="2 3">DSM 45888</strain>
    </source>
</reference>
<evidence type="ECO:0000313" key="2">
    <source>
        <dbReference type="EMBL" id="RZT77957.1"/>
    </source>
</evidence>
<gene>
    <name evidence="2" type="ORF">EV382_1133</name>
</gene>